<keyword evidence="1" id="KW-0399">Innate immunity</keyword>
<dbReference type="GO" id="GO:0001530">
    <property type="term" value="F:lipopolysaccharide binding"/>
    <property type="evidence" value="ECO:0007669"/>
    <property type="project" value="TreeGrafter"/>
</dbReference>
<comment type="subcellular location">
    <subcellularLocation>
        <location evidence="1">Secreted</location>
    </subcellularLocation>
</comment>
<dbReference type="GO" id="GO:0050829">
    <property type="term" value="P:defense response to Gram-negative bacterium"/>
    <property type="evidence" value="ECO:0007669"/>
    <property type="project" value="UniProtKB-UniRule"/>
</dbReference>
<dbReference type="GO" id="GO:0031663">
    <property type="term" value="P:lipopolysaccharide-mediated signaling pathway"/>
    <property type="evidence" value="ECO:0007669"/>
    <property type="project" value="TreeGrafter"/>
</dbReference>
<feature type="region of interest" description="Disordered" evidence="2">
    <location>
        <begin position="202"/>
        <end position="244"/>
    </location>
</feature>
<dbReference type="SUPFAM" id="SSF55394">
    <property type="entry name" value="Bactericidal permeability-increasing protein, BPI"/>
    <property type="match status" value="1"/>
</dbReference>
<dbReference type="InterPro" id="IPR001124">
    <property type="entry name" value="Lipid-bd_serum_glycop_C"/>
</dbReference>
<name>A0A674J3V9_9SAUR</name>
<keyword evidence="1" id="KW-0929">Antimicrobial</keyword>
<keyword evidence="1" id="KW-0325">Glycoprotein</keyword>
<accession>A0A674J3V9</accession>
<evidence type="ECO:0000256" key="2">
    <source>
        <dbReference type="SAM" id="MobiDB-lite"/>
    </source>
</evidence>
<proteinExistence type="predicted"/>
<keyword evidence="1" id="KW-1015">Disulfide bond</keyword>
<feature type="compositionally biased region" description="Low complexity" evidence="2">
    <location>
        <begin position="235"/>
        <end position="244"/>
    </location>
</feature>
<keyword evidence="5" id="KW-1185">Reference proteome</keyword>
<evidence type="ECO:0000259" key="3">
    <source>
        <dbReference type="Pfam" id="PF02886"/>
    </source>
</evidence>
<comment type="subunit">
    <text evidence="1">Monomer. Homodimer; disulfide-linked.</text>
</comment>
<feature type="domain" description="Lipid-binding serum glycoprotein C-terminal" evidence="3">
    <location>
        <begin position="26"/>
        <end position="93"/>
    </location>
</feature>
<dbReference type="PANTHER" id="PTHR10504:SF84">
    <property type="entry name" value="BACTERICIDAL PERMEABILITY-INCREASING PROTEIN"/>
    <property type="match status" value="1"/>
</dbReference>
<dbReference type="AlphaFoldDB" id="A0A674J3V9"/>
<keyword evidence="1" id="KW-0044">Antibiotic</keyword>
<comment type="domain">
    <text evidence="1">The N-terminal region may be exposed to the interior of the granule, whereas the C-terminal portion may be embedded in the membrane. During phagocytosis and degranulation, proteases may be released and activated and cleave BPI at the junction of the N- and C-terminal portions of the molecule, providing controlled release of the N-terminal antibacterial fragment when bacteria are ingested.</text>
</comment>
<protein>
    <recommendedName>
        <fullName evidence="1">Bactericidal permeability-increasing protein</fullName>
        <shortName evidence="1">BPI</shortName>
    </recommendedName>
</protein>
<evidence type="ECO:0000313" key="5">
    <source>
        <dbReference type="Proteomes" id="UP000472274"/>
    </source>
</evidence>
<dbReference type="InParanoid" id="A0A674J3V9"/>
<dbReference type="GeneTree" id="ENSGT00970000196876"/>
<dbReference type="Ensembl" id="ENSTMTT00000015816.1">
    <property type="protein sequence ID" value="ENSTMTP00000015268.1"/>
    <property type="gene ID" value="ENSTMTG00000011185.1"/>
</dbReference>
<dbReference type="InterPro" id="IPR032942">
    <property type="entry name" value="BPI/LBP/Plunc"/>
</dbReference>
<keyword evidence="1" id="KW-0732">Signal</keyword>
<dbReference type="GO" id="GO:0045087">
    <property type="term" value="P:innate immune response"/>
    <property type="evidence" value="ECO:0007669"/>
    <property type="project" value="UniProtKB-UniRule"/>
</dbReference>
<dbReference type="GO" id="GO:0005615">
    <property type="term" value="C:extracellular space"/>
    <property type="evidence" value="ECO:0007669"/>
    <property type="project" value="UniProtKB-UniRule"/>
</dbReference>
<reference evidence="4" key="1">
    <citation type="submission" date="2025-08" db="UniProtKB">
        <authorList>
            <consortium name="Ensembl"/>
        </authorList>
    </citation>
    <scope>IDENTIFICATION</scope>
</reference>
<dbReference type="PANTHER" id="PTHR10504">
    <property type="entry name" value="BACTERICIDAL PERMEABILITY-INCREASING BPI PROTEIN-RELATED"/>
    <property type="match status" value="1"/>
</dbReference>
<dbReference type="Proteomes" id="UP000472274">
    <property type="component" value="Unplaced"/>
</dbReference>
<dbReference type="InterPro" id="IPR017943">
    <property type="entry name" value="Bactericidal_perm-incr_a/b_dom"/>
</dbReference>
<reference evidence="4" key="2">
    <citation type="submission" date="2025-09" db="UniProtKB">
        <authorList>
            <consortium name="Ensembl"/>
        </authorList>
    </citation>
    <scope>IDENTIFICATION</scope>
</reference>
<organism evidence="4 5">
    <name type="scientific">Terrapene triunguis</name>
    <name type="common">Three-toed box turtle</name>
    <dbReference type="NCBI Taxonomy" id="2587831"/>
    <lineage>
        <taxon>Eukaryota</taxon>
        <taxon>Metazoa</taxon>
        <taxon>Chordata</taxon>
        <taxon>Craniata</taxon>
        <taxon>Vertebrata</taxon>
        <taxon>Euteleostomi</taxon>
        <taxon>Archelosauria</taxon>
        <taxon>Testudinata</taxon>
        <taxon>Testudines</taxon>
        <taxon>Cryptodira</taxon>
        <taxon>Durocryptodira</taxon>
        <taxon>Testudinoidea</taxon>
        <taxon>Emydidae</taxon>
        <taxon>Terrapene</taxon>
    </lineage>
</organism>
<comment type="domain">
    <text evidence="1">The N- and C-terminal barrels adopt an identical fold despite having only 13% of conserved residues.</text>
</comment>
<dbReference type="Pfam" id="PF02886">
    <property type="entry name" value="LBP_BPI_CETP_C"/>
    <property type="match status" value="1"/>
</dbReference>
<sequence length="244" mass="26455">SAQIDPFAAIDYSLVNKPVIAREHGDMDLKGEFYGVGKHRESPFSPAPFLLPDEGDHMLLLGLSEFSANSAAFVYFTAGTLRKNFRDDMVRRWGSQRCRTREGPLCFLGGSSGEPPPLPDLAKQLPAFVVLPNATLASAFLLDLVSAGHSPGPIRLASWIPLSEGPRRMGAGLGYVPARGPLPREVLSPGVYSPAPIWDLYPSRTPPPQGLRSQPWGSHPSWEPHSSPPSEKPNSEPSQPRCVS</sequence>
<keyword evidence="1" id="KW-0391">Immunity</keyword>
<evidence type="ECO:0000256" key="1">
    <source>
        <dbReference type="RuleBase" id="RU369039"/>
    </source>
</evidence>
<evidence type="ECO:0000313" key="4">
    <source>
        <dbReference type="Ensembl" id="ENSTMTP00000015268.1"/>
    </source>
</evidence>
<dbReference type="Gene3D" id="3.15.20.10">
    <property type="entry name" value="Bactericidal permeability-increasing protein, domain 2"/>
    <property type="match status" value="1"/>
</dbReference>
<comment type="function">
    <text evidence="1">The cytotoxic action of BPI is limited to many species of Gram-negative bacteria; this specificity may be explained by a strong affinity of the very basic N-terminal half for the negatively charged lipopolysaccharides that are unique to the Gram-negative bacterial outer envelope.</text>
</comment>
<keyword evidence="1" id="KW-0964">Secreted</keyword>